<sequence length="66" mass="7436">MSSLNELMLAYYWQRGILSRSQNRTVCLPERIPRSSAAPIWALSGQPPSKCLLNRTKERGSASPLF</sequence>
<accession>A0ABV9FF02</accession>
<dbReference type="RefSeq" id="WP_378099684.1">
    <property type="nucleotide sequence ID" value="NZ_JBHSEP010000017.1"/>
</dbReference>
<name>A0ABV9FF02_9BACL</name>
<organism evidence="1 2">
    <name type="scientific">Cohnella hongkongensis</name>
    <dbReference type="NCBI Taxonomy" id="178337"/>
    <lineage>
        <taxon>Bacteria</taxon>
        <taxon>Bacillati</taxon>
        <taxon>Bacillota</taxon>
        <taxon>Bacilli</taxon>
        <taxon>Bacillales</taxon>
        <taxon>Paenibacillaceae</taxon>
        <taxon>Cohnella</taxon>
    </lineage>
</organism>
<evidence type="ECO:0000313" key="2">
    <source>
        <dbReference type="Proteomes" id="UP001596028"/>
    </source>
</evidence>
<protein>
    <submittedName>
        <fullName evidence="1">Uncharacterized protein</fullName>
    </submittedName>
</protein>
<dbReference type="EMBL" id="JBHSEP010000017">
    <property type="protein sequence ID" value="MFC4600521.1"/>
    <property type="molecule type" value="Genomic_DNA"/>
</dbReference>
<keyword evidence="2" id="KW-1185">Reference proteome</keyword>
<proteinExistence type="predicted"/>
<evidence type="ECO:0000313" key="1">
    <source>
        <dbReference type="EMBL" id="MFC4600521.1"/>
    </source>
</evidence>
<reference evidence="2" key="1">
    <citation type="journal article" date="2019" name="Int. J. Syst. Evol. Microbiol.">
        <title>The Global Catalogue of Microorganisms (GCM) 10K type strain sequencing project: providing services to taxonomists for standard genome sequencing and annotation.</title>
        <authorList>
            <consortium name="The Broad Institute Genomics Platform"/>
            <consortium name="The Broad Institute Genome Sequencing Center for Infectious Disease"/>
            <person name="Wu L."/>
            <person name="Ma J."/>
        </authorList>
    </citation>
    <scope>NUCLEOTIDE SEQUENCE [LARGE SCALE GENOMIC DNA]</scope>
    <source>
        <strain evidence="2">CCUG 49571</strain>
    </source>
</reference>
<comment type="caution">
    <text evidence="1">The sequence shown here is derived from an EMBL/GenBank/DDBJ whole genome shotgun (WGS) entry which is preliminary data.</text>
</comment>
<dbReference type="Proteomes" id="UP001596028">
    <property type="component" value="Unassembled WGS sequence"/>
</dbReference>
<gene>
    <name evidence="1" type="ORF">ACFO3S_19920</name>
</gene>